<dbReference type="EMBL" id="LDJI01000024">
    <property type="protein sequence ID" value="KRG63348.1"/>
    <property type="molecule type" value="Genomic_DNA"/>
</dbReference>
<name>A0A0R0CBP4_9GAMM</name>
<comment type="caution">
    <text evidence="1">The sequence shown here is derived from an EMBL/GenBank/DDBJ whole genome shotgun (WGS) entry which is preliminary data.</text>
</comment>
<dbReference type="PATRIC" id="fig|405444.3.peg.1640"/>
<organism evidence="1 2">
    <name type="scientific">Stenotrophomonas humi</name>
    <dbReference type="NCBI Taxonomy" id="405444"/>
    <lineage>
        <taxon>Bacteria</taxon>
        <taxon>Pseudomonadati</taxon>
        <taxon>Pseudomonadota</taxon>
        <taxon>Gammaproteobacteria</taxon>
        <taxon>Lysobacterales</taxon>
        <taxon>Lysobacteraceae</taxon>
        <taxon>Stenotrophomonas</taxon>
    </lineage>
</organism>
<proteinExistence type="predicted"/>
<dbReference type="STRING" id="405444.ABB26_12715"/>
<accession>A0A0R0CBP4</accession>
<protein>
    <submittedName>
        <fullName evidence="1">Uncharacterized protein</fullName>
    </submittedName>
</protein>
<reference evidence="1 2" key="1">
    <citation type="submission" date="2015-05" db="EMBL/GenBank/DDBJ databases">
        <title>Genome sequencing and analysis of members of genus Stenotrophomonas.</title>
        <authorList>
            <person name="Patil P.P."/>
            <person name="Midha S."/>
            <person name="Patil P.B."/>
        </authorList>
    </citation>
    <scope>NUCLEOTIDE SEQUENCE [LARGE SCALE GENOMIC DNA]</scope>
    <source>
        <strain evidence="1 2">DSM 18929</strain>
    </source>
</reference>
<gene>
    <name evidence="1" type="ORF">ABB26_12715</name>
</gene>
<dbReference type="OrthoDB" id="6047445at2"/>
<dbReference type="AlphaFoldDB" id="A0A0R0CBP4"/>
<evidence type="ECO:0000313" key="1">
    <source>
        <dbReference type="EMBL" id="KRG63348.1"/>
    </source>
</evidence>
<keyword evidence="2" id="KW-1185">Reference proteome</keyword>
<sequence>MNYEEARADLDELAHEMVTSTHTWSYSQRLDKLRSLAILTRRALRATSGSPNEPAHRSSINSLLDRIGGMMAAAAQLEELQENYRRR</sequence>
<dbReference type="Proteomes" id="UP000050864">
    <property type="component" value="Unassembled WGS sequence"/>
</dbReference>
<evidence type="ECO:0000313" key="2">
    <source>
        <dbReference type="Proteomes" id="UP000050864"/>
    </source>
</evidence>
<dbReference type="RefSeq" id="WP_057634699.1">
    <property type="nucleotide sequence ID" value="NZ_LDJI01000024.1"/>
</dbReference>